<dbReference type="InterPro" id="IPR005569">
    <property type="entry name" value="Arc_DNA-bd_dom"/>
</dbReference>
<dbReference type="RefSeq" id="WP_217668277.1">
    <property type="nucleotide sequence ID" value="NZ_JAHRID010000002.1"/>
</dbReference>
<gene>
    <name evidence="2" type="ORF">KQY15_06185</name>
</gene>
<evidence type="ECO:0000313" key="3">
    <source>
        <dbReference type="Proteomes" id="UP000704611"/>
    </source>
</evidence>
<accession>A0ABS6MIV6</accession>
<keyword evidence="3" id="KW-1185">Reference proteome</keyword>
<dbReference type="GO" id="GO:0003677">
    <property type="term" value="F:DNA binding"/>
    <property type="evidence" value="ECO:0007669"/>
    <property type="project" value="UniProtKB-KW"/>
</dbReference>
<feature type="domain" description="Arc-like DNA binding" evidence="1">
    <location>
        <begin position="5"/>
        <end position="47"/>
    </location>
</feature>
<name>A0ABS6MIV6_9GAMM</name>
<reference evidence="2 3" key="1">
    <citation type="submission" date="2021-06" db="EMBL/GenBank/DDBJ databases">
        <title>Rheinheimera indica sp. nov., isolated from deep-sea sediment.</title>
        <authorList>
            <person name="Wang Z."/>
            <person name="Zhang X.-Y."/>
        </authorList>
    </citation>
    <scope>NUCLEOTIDE SEQUENCE [LARGE SCALE GENOMIC DNA]</scope>
    <source>
        <strain evidence="2 3">SM2107</strain>
    </source>
</reference>
<comment type="caution">
    <text evidence="2">The sequence shown here is derived from an EMBL/GenBank/DDBJ whole genome shotgun (WGS) entry which is preliminary data.</text>
</comment>
<dbReference type="Proteomes" id="UP000704611">
    <property type="component" value="Unassembled WGS sequence"/>
</dbReference>
<evidence type="ECO:0000259" key="1">
    <source>
        <dbReference type="Pfam" id="PF03869"/>
    </source>
</evidence>
<dbReference type="EMBL" id="JAHRID010000002">
    <property type="protein sequence ID" value="MBV2128680.1"/>
    <property type="molecule type" value="Genomic_DNA"/>
</dbReference>
<protein>
    <submittedName>
        <fullName evidence="2">Arc family DNA-binding protein</fullName>
    </submittedName>
</protein>
<organism evidence="2 3">
    <name type="scientific">Arsukibacterium indicum</name>
    <dbReference type="NCBI Taxonomy" id="2848612"/>
    <lineage>
        <taxon>Bacteria</taxon>
        <taxon>Pseudomonadati</taxon>
        <taxon>Pseudomonadota</taxon>
        <taxon>Gammaproteobacteria</taxon>
        <taxon>Chromatiales</taxon>
        <taxon>Chromatiaceae</taxon>
        <taxon>Arsukibacterium</taxon>
    </lineage>
</organism>
<evidence type="ECO:0000313" key="2">
    <source>
        <dbReference type="EMBL" id="MBV2128680.1"/>
    </source>
</evidence>
<dbReference type="Pfam" id="PF03869">
    <property type="entry name" value="Arc"/>
    <property type="match status" value="1"/>
</dbReference>
<sequence length="64" mass="7215">MAKKAFALRLDDKMLSALQRWADDEFRSVNGQIEYLLHDALRKAGRLPLKKPDVSGSNADDKAE</sequence>
<keyword evidence="2" id="KW-0238">DNA-binding</keyword>
<proteinExistence type="predicted"/>